<dbReference type="Gene3D" id="2.60.120.650">
    <property type="entry name" value="Cupin"/>
    <property type="match status" value="1"/>
</dbReference>
<dbReference type="Pfam" id="PF02928">
    <property type="entry name" value="zf-C5HC2"/>
    <property type="match status" value="1"/>
</dbReference>
<feature type="domain" description="JmjN" evidence="1">
    <location>
        <begin position="41"/>
        <end position="82"/>
    </location>
</feature>
<reference evidence="3 4" key="1">
    <citation type="journal article" date="2018" name="Mol. Plant">
        <title>The genome of Artemisia annua provides insight into the evolution of Asteraceae family and artemisinin biosynthesis.</title>
        <authorList>
            <person name="Shen Q."/>
            <person name="Zhang L."/>
            <person name="Liao Z."/>
            <person name="Wang S."/>
            <person name="Yan T."/>
            <person name="Shi P."/>
            <person name="Liu M."/>
            <person name="Fu X."/>
            <person name="Pan Q."/>
            <person name="Wang Y."/>
            <person name="Lv Z."/>
            <person name="Lu X."/>
            <person name="Zhang F."/>
            <person name="Jiang W."/>
            <person name="Ma Y."/>
            <person name="Chen M."/>
            <person name="Hao X."/>
            <person name="Li L."/>
            <person name="Tang Y."/>
            <person name="Lv G."/>
            <person name="Zhou Y."/>
            <person name="Sun X."/>
            <person name="Brodelius P.E."/>
            <person name="Rose J.K.C."/>
            <person name="Tang K."/>
        </authorList>
    </citation>
    <scope>NUCLEOTIDE SEQUENCE [LARGE SCALE GENOMIC DNA]</scope>
    <source>
        <strain evidence="4">cv. Huhao1</strain>
        <tissue evidence="3">Leaf</tissue>
    </source>
</reference>
<dbReference type="GO" id="GO:0010468">
    <property type="term" value="P:regulation of gene expression"/>
    <property type="evidence" value="ECO:0007669"/>
    <property type="project" value="TreeGrafter"/>
</dbReference>
<name>A0A2U1KLB7_ARTAN</name>
<dbReference type="InterPro" id="IPR003349">
    <property type="entry name" value="JmjN"/>
</dbReference>
<feature type="domain" description="JmjC" evidence="2">
    <location>
        <begin position="188"/>
        <end position="358"/>
    </location>
</feature>
<dbReference type="SUPFAM" id="SSF51197">
    <property type="entry name" value="Clavaminate synthase-like"/>
    <property type="match status" value="1"/>
</dbReference>
<evidence type="ECO:0000259" key="1">
    <source>
        <dbReference type="PROSITE" id="PS51183"/>
    </source>
</evidence>
<dbReference type="GO" id="GO:0005634">
    <property type="term" value="C:nucleus"/>
    <property type="evidence" value="ECO:0007669"/>
    <property type="project" value="TreeGrafter"/>
</dbReference>
<dbReference type="PROSITE" id="PS51183">
    <property type="entry name" value="JMJN"/>
    <property type="match status" value="1"/>
</dbReference>
<organism evidence="3 4">
    <name type="scientific">Artemisia annua</name>
    <name type="common">Sweet wormwood</name>
    <dbReference type="NCBI Taxonomy" id="35608"/>
    <lineage>
        <taxon>Eukaryota</taxon>
        <taxon>Viridiplantae</taxon>
        <taxon>Streptophyta</taxon>
        <taxon>Embryophyta</taxon>
        <taxon>Tracheophyta</taxon>
        <taxon>Spermatophyta</taxon>
        <taxon>Magnoliopsida</taxon>
        <taxon>eudicotyledons</taxon>
        <taxon>Gunneridae</taxon>
        <taxon>Pentapetalae</taxon>
        <taxon>asterids</taxon>
        <taxon>campanulids</taxon>
        <taxon>Asterales</taxon>
        <taxon>Asteraceae</taxon>
        <taxon>Asteroideae</taxon>
        <taxon>Anthemideae</taxon>
        <taxon>Artemisiinae</taxon>
        <taxon>Artemisia</taxon>
    </lineage>
</organism>
<comment type="caution">
    <text evidence="3">The sequence shown here is derived from an EMBL/GenBank/DDBJ whole genome shotgun (WGS) entry which is preliminary data.</text>
</comment>
<accession>A0A2U1KLB7</accession>
<dbReference type="Proteomes" id="UP000245207">
    <property type="component" value="Unassembled WGS sequence"/>
</dbReference>
<dbReference type="SMART" id="SM00545">
    <property type="entry name" value="JmjN"/>
    <property type="match status" value="1"/>
</dbReference>
<dbReference type="PANTHER" id="PTHR10694:SF121">
    <property type="entry name" value="LYSINE-SPECIFIC DEMETHYLASE JMJ706-LIKE"/>
    <property type="match status" value="1"/>
</dbReference>
<dbReference type="SMART" id="SM00558">
    <property type="entry name" value="JmjC"/>
    <property type="match status" value="1"/>
</dbReference>
<dbReference type="STRING" id="35608.A0A2U1KLB7"/>
<sequence>MPTKFNLPKASKGVKSCTFGESSKGFRVTDDMEWINEIEECPVYHPSLEDFEDPLVYIQKIAPEASRYGVCKIVPPLVSSTPTGVVIKKEKPGFRFTPKVQPLRLARWTTNDKNTFYISGKSYTLHDFEVMANKVSANKYSLSGCLPSAYIEKEFWVEMTRGNKGTVEYGVNVDGSAFSSSPNDHFGSSKWNLNKLARLPGSALRLVENAIPGVTDPMMYIGMLFSMFAWHVEDDYLYSINYHHCGAPKTWYGVPGTAAHEFEKVTEHHIYTKEVLSTDGANGAFKMLAEKTTMFPPKILLQNHVPVYKVVQLPGDFIVTFPRAYHSGFSHGFNFGEAVNFAVHDWFPFGASANERYALLRMKPIIPYEEIFCKEAMLLSTKKHKKDDTCDSAAASAQYIKSSFASLLRKYNGAILLLKSLDRSLSIFSNLKETITCCICKRDCYVACVSCNCHPDPVCVFHDKEVSDCCCGSNRLLFVRADLPKMKDVAIKFEEVNHDNSRGCNRSNKGRVEYDATKTQQSNASACGSKRSGKLRTCSGKNNDKIVVETPVNTTRKRGLLNISSKKRTRSSLRLKEVKKKCRKKGSQCHLCCSKIAH</sequence>
<dbReference type="PANTHER" id="PTHR10694">
    <property type="entry name" value="LYSINE-SPECIFIC DEMETHYLASE"/>
    <property type="match status" value="1"/>
</dbReference>
<gene>
    <name evidence="3" type="ORF">CTI12_AA588980</name>
</gene>
<dbReference type="AlphaFoldDB" id="A0A2U1KLB7"/>
<dbReference type="Pfam" id="PF02373">
    <property type="entry name" value="JmjC"/>
    <property type="match status" value="1"/>
</dbReference>
<proteinExistence type="predicted"/>
<dbReference type="PROSITE" id="PS51184">
    <property type="entry name" value="JMJC"/>
    <property type="match status" value="1"/>
</dbReference>
<dbReference type="GO" id="GO:0032452">
    <property type="term" value="F:histone demethylase activity"/>
    <property type="evidence" value="ECO:0007669"/>
    <property type="project" value="TreeGrafter"/>
</dbReference>
<dbReference type="Pfam" id="PF02375">
    <property type="entry name" value="JmjN"/>
    <property type="match status" value="1"/>
</dbReference>
<dbReference type="InterPro" id="IPR004198">
    <property type="entry name" value="Znf_C5HC2"/>
</dbReference>
<protein>
    <submittedName>
        <fullName evidence="3">JmjC domain, JmjN domain, Zinc finger, C5HC2-type</fullName>
    </submittedName>
</protein>
<evidence type="ECO:0000313" key="4">
    <source>
        <dbReference type="Proteomes" id="UP000245207"/>
    </source>
</evidence>
<dbReference type="InterPro" id="IPR003347">
    <property type="entry name" value="JmjC_dom"/>
</dbReference>
<evidence type="ECO:0000313" key="3">
    <source>
        <dbReference type="EMBL" id="PWA37574.1"/>
    </source>
</evidence>
<dbReference type="OrthoDB" id="1678912at2759"/>
<keyword evidence="4" id="KW-1185">Reference proteome</keyword>
<dbReference type="GO" id="GO:0000785">
    <property type="term" value="C:chromatin"/>
    <property type="evidence" value="ECO:0007669"/>
    <property type="project" value="TreeGrafter"/>
</dbReference>
<dbReference type="EMBL" id="PKPP01016586">
    <property type="protein sequence ID" value="PWA37574.1"/>
    <property type="molecule type" value="Genomic_DNA"/>
</dbReference>
<evidence type="ECO:0000259" key="2">
    <source>
        <dbReference type="PROSITE" id="PS51184"/>
    </source>
</evidence>